<keyword evidence="1" id="KW-0031">Aminopeptidase</keyword>
<proteinExistence type="predicted"/>
<dbReference type="InterPro" id="IPR046450">
    <property type="entry name" value="PA_dom_sf"/>
</dbReference>
<sequence>MTRFLIAASAIALAAPATAAHPDFSAERIETHVRILSDDWYEGRAPGTPGEDKTVAYLSGAFAAIGLQPGGDMGPDGQRQWTQDVILFRSNMVEEPTLALNLGGEKLGLTQNSDLAIRAPVNGMERVELDDVPLVFVGYGTHAPERDWSDFKDVDVAGKIVVALVNDPDFEGGEGDFGGAEMTYYGRWTYKYEEAARRGAAGVLVIHETAPASYGWNVISVNNSQTRDIVREDPGAYHTGLQGWMHLDLATRIFAELGMTYEEAKAAARRRDFQPIDMGASLDATITAELDQFAAKNVVGILPGSERPDEYVLFTAHHDHLGTGEPDENGDAVFNGALDNATGTAMLIELGRGFVNTGGTHRSLVFMAVGAEEGGLLGSKYYAANPIYPIEKTVGVINTDSQGVFGAAHDFSISGTARLGLLDILIEEGEALDRRFAPDPRPEAGGFFRSDHFAFAQVGVPAVSFKSGQELIEGQDDPEVQAMREAVGINYHRRDDEYDPDWRFDGIVEDAKLIHRVGTRLGNGEAWPNWAEGSEFKALRDASAEARD</sequence>
<dbReference type="PANTHER" id="PTHR12147">
    <property type="entry name" value="METALLOPEPTIDASE M28 FAMILY MEMBER"/>
    <property type="match status" value="1"/>
</dbReference>
<evidence type="ECO:0000256" key="4">
    <source>
        <dbReference type="ARBA" id="ARBA00022729"/>
    </source>
</evidence>
<evidence type="ECO:0000313" key="9">
    <source>
        <dbReference type="EMBL" id="MCM8556391.1"/>
    </source>
</evidence>
<accession>A0A9X2J2K4</accession>
<dbReference type="Proteomes" id="UP001155128">
    <property type="component" value="Unassembled WGS sequence"/>
</dbReference>
<dbReference type="SUPFAM" id="SSF52025">
    <property type="entry name" value="PA domain"/>
    <property type="match status" value="1"/>
</dbReference>
<evidence type="ECO:0000256" key="2">
    <source>
        <dbReference type="ARBA" id="ARBA00022670"/>
    </source>
</evidence>
<keyword evidence="2" id="KW-0645">Protease</keyword>
<evidence type="ECO:0000256" key="7">
    <source>
        <dbReference type="SAM" id="SignalP"/>
    </source>
</evidence>
<name>A0A9X2J2K4_9SPHN</name>
<dbReference type="Gene3D" id="3.40.630.10">
    <property type="entry name" value="Zn peptidases"/>
    <property type="match status" value="1"/>
</dbReference>
<evidence type="ECO:0000256" key="6">
    <source>
        <dbReference type="ARBA" id="ARBA00022833"/>
    </source>
</evidence>
<feature type="chain" id="PRO_5040774099" evidence="7">
    <location>
        <begin position="20"/>
        <end position="548"/>
    </location>
</feature>
<evidence type="ECO:0000259" key="8">
    <source>
        <dbReference type="Pfam" id="PF04389"/>
    </source>
</evidence>
<evidence type="ECO:0000256" key="3">
    <source>
        <dbReference type="ARBA" id="ARBA00022723"/>
    </source>
</evidence>
<dbReference type="PANTHER" id="PTHR12147:SF56">
    <property type="entry name" value="AMINOPEPTIDASE YDR415C-RELATED"/>
    <property type="match status" value="1"/>
</dbReference>
<dbReference type="GO" id="GO:0046872">
    <property type="term" value="F:metal ion binding"/>
    <property type="evidence" value="ECO:0007669"/>
    <property type="project" value="UniProtKB-KW"/>
</dbReference>
<dbReference type="SUPFAM" id="SSF53187">
    <property type="entry name" value="Zn-dependent exopeptidases"/>
    <property type="match status" value="1"/>
</dbReference>
<comment type="caution">
    <text evidence="9">The sequence shown here is derived from an EMBL/GenBank/DDBJ whole genome shotgun (WGS) entry which is preliminary data.</text>
</comment>
<evidence type="ECO:0000313" key="10">
    <source>
        <dbReference type="Proteomes" id="UP001155128"/>
    </source>
</evidence>
<feature type="domain" description="Peptidase M28" evidence="8">
    <location>
        <begin position="297"/>
        <end position="504"/>
    </location>
</feature>
<keyword evidence="6" id="KW-0862">Zinc</keyword>
<evidence type="ECO:0000256" key="5">
    <source>
        <dbReference type="ARBA" id="ARBA00022801"/>
    </source>
</evidence>
<reference evidence="9" key="1">
    <citation type="submission" date="2022-06" db="EMBL/GenBank/DDBJ databases">
        <title>Sphingomicrobium sedimins sp. nov., a marine bacterium isolated from tidal flat.</title>
        <authorList>
            <person name="Kim C.-H."/>
            <person name="Yoo Y."/>
            <person name="Kim J.-J."/>
        </authorList>
    </citation>
    <scope>NUCLEOTIDE SEQUENCE</scope>
    <source>
        <strain evidence="9">GRR-S6-50</strain>
    </source>
</reference>
<keyword evidence="10" id="KW-1185">Reference proteome</keyword>
<feature type="signal peptide" evidence="7">
    <location>
        <begin position="1"/>
        <end position="19"/>
    </location>
</feature>
<dbReference type="GO" id="GO:0004177">
    <property type="term" value="F:aminopeptidase activity"/>
    <property type="evidence" value="ECO:0007669"/>
    <property type="project" value="UniProtKB-KW"/>
</dbReference>
<dbReference type="RefSeq" id="WP_252111551.1">
    <property type="nucleotide sequence ID" value="NZ_JAMSHT010000001.1"/>
</dbReference>
<keyword evidence="3" id="KW-0479">Metal-binding</keyword>
<dbReference type="GO" id="GO:0006508">
    <property type="term" value="P:proteolysis"/>
    <property type="evidence" value="ECO:0007669"/>
    <property type="project" value="UniProtKB-KW"/>
</dbReference>
<dbReference type="Pfam" id="PF04389">
    <property type="entry name" value="Peptidase_M28"/>
    <property type="match status" value="1"/>
</dbReference>
<gene>
    <name evidence="9" type="ORF">NDO55_00980</name>
</gene>
<dbReference type="InterPro" id="IPR007484">
    <property type="entry name" value="Peptidase_M28"/>
</dbReference>
<keyword evidence="4 7" id="KW-0732">Signal</keyword>
<dbReference type="Gene3D" id="3.50.30.30">
    <property type="match status" value="1"/>
</dbReference>
<keyword evidence="5" id="KW-0378">Hydrolase</keyword>
<dbReference type="GO" id="GO:0008235">
    <property type="term" value="F:metalloexopeptidase activity"/>
    <property type="evidence" value="ECO:0007669"/>
    <property type="project" value="InterPro"/>
</dbReference>
<protein>
    <submittedName>
        <fullName evidence="9">M28 family peptidase</fullName>
    </submittedName>
</protein>
<dbReference type="AlphaFoldDB" id="A0A9X2J2K4"/>
<organism evidence="9 10">
    <name type="scientific">Sphingomicrobium sediminis</name>
    <dbReference type="NCBI Taxonomy" id="2950949"/>
    <lineage>
        <taxon>Bacteria</taxon>
        <taxon>Pseudomonadati</taxon>
        <taxon>Pseudomonadota</taxon>
        <taxon>Alphaproteobacteria</taxon>
        <taxon>Sphingomonadales</taxon>
        <taxon>Sphingomonadaceae</taxon>
        <taxon>Sphingomicrobium</taxon>
    </lineage>
</organism>
<dbReference type="EMBL" id="JAMSHT010000001">
    <property type="protein sequence ID" value="MCM8556391.1"/>
    <property type="molecule type" value="Genomic_DNA"/>
</dbReference>
<evidence type="ECO:0000256" key="1">
    <source>
        <dbReference type="ARBA" id="ARBA00022438"/>
    </source>
</evidence>
<dbReference type="InterPro" id="IPR045175">
    <property type="entry name" value="M28_fam"/>
</dbReference>